<feature type="region of interest" description="Disordered" evidence="3">
    <location>
        <begin position="41"/>
        <end position="144"/>
    </location>
</feature>
<dbReference type="InterPro" id="IPR037293">
    <property type="entry name" value="Gal_Oxidase_central_sf"/>
</dbReference>
<dbReference type="Gene3D" id="2.120.10.80">
    <property type="entry name" value="Kelch-type beta propeller"/>
    <property type="match status" value="1"/>
</dbReference>
<keyword evidence="6" id="KW-1185">Reference proteome</keyword>
<evidence type="ECO:0000256" key="3">
    <source>
        <dbReference type="SAM" id="MobiDB-lite"/>
    </source>
</evidence>
<comment type="caution">
    <text evidence="5">The sequence shown here is derived from an EMBL/GenBank/DDBJ whole genome shotgun (WGS) entry which is preliminary data.</text>
</comment>
<dbReference type="PANTHER" id="PTHR24412">
    <property type="entry name" value="KELCH PROTEIN"/>
    <property type="match status" value="1"/>
</dbReference>
<dbReference type="Gene3D" id="2.130.10.80">
    <property type="entry name" value="Galactose oxidase/kelch, beta-propeller"/>
    <property type="match status" value="2"/>
</dbReference>
<accession>A0ABX9QR44</accession>
<evidence type="ECO:0000256" key="2">
    <source>
        <dbReference type="ARBA" id="ARBA00022737"/>
    </source>
</evidence>
<proteinExistence type="predicted"/>
<feature type="compositionally biased region" description="Polar residues" evidence="3">
    <location>
        <begin position="106"/>
        <end position="121"/>
    </location>
</feature>
<feature type="compositionally biased region" description="Gly residues" evidence="3">
    <location>
        <begin position="50"/>
        <end position="82"/>
    </location>
</feature>
<dbReference type="Proteomes" id="UP000278907">
    <property type="component" value="Unassembled WGS sequence"/>
</dbReference>
<dbReference type="SUPFAM" id="SSF117281">
    <property type="entry name" value="Kelch motif"/>
    <property type="match status" value="2"/>
</dbReference>
<feature type="compositionally biased region" description="Polar residues" evidence="3">
    <location>
        <begin position="135"/>
        <end position="144"/>
    </location>
</feature>
<keyword evidence="4" id="KW-0732">Signal</keyword>
<evidence type="ECO:0000256" key="1">
    <source>
        <dbReference type="ARBA" id="ARBA00022441"/>
    </source>
</evidence>
<dbReference type="SMART" id="SM00612">
    <property type="entry name" value="Kelch"/>
    <property type="match status" value="6"/>
</dbReference>
<dbReference type="InterPro" id="IPR015915">
    <property type="entry name" value="Kelch-typ_b-propeller"/>
</dbReference>
<keyword evidence="2" id="KW-0677">Repeat</keyword>
<keyword evidence="1" id="KW-0880">Kelch repeat</keyword>
<organism evidence="5 6">
    <name type="scientific">Corallococcus praedator</name>
    <dbReference type="NCBI Taxonomy" id="2316724"/>
    <lineage>
        <taxon>Bacteria</taxon>
        <taxon>Pseudomonadati</taxon>
        <taxon>Myxococcota</taxon>
        <taxon>Myxococcia</taxon>
        <taxon>Myxococcales</taxon>
        <taxon>Cystobacterineae</taxon>
        <taxon>Myxococcaceae</taxon>
        <taxon>Corallococcus</taxon>
    </lineage>
</organism>
<dbReference type="PANTHER" id="PTHR24412:SF489">
    <property type="entry name" value="RING FINGER DOMAIN AND KELCH REPEAT-CONTAINING PROTEIN DDB_G0271372"/>
    <property type="match status" value="1"/>
</dbReference>
<sequence length="449" mass="45937">MAMKALLRLTSLGVLVLGVHVAACLDVDDAVDRFCRGRPGACPVEAPDGGPDGNGILDGGDAGGVPGGEDGGLDGGDGGLDGESGRDGGADAGLPDGGREPPGWKSVTSMQTRRTGHTATELQDGRVLVVGGSSTGNNPGDSPTNTTELYTASANSWRPGPNLGTARVAHTATLLENGNVLVVGGRGPAGEALSSAEIYNVDANQWTPASPIPLGARANHAAILLPSRKVLVAGGGNSELDGLDTAAIYDPNDDSWTNAGNMKVERNVLTLTLLDGGVVLAIGGFNRYGAETTAEVYDAKQPDAGWRLLGERMEDGRNGHASTLLPLGGILVTGSLEGSPGTVLKTVELFDPSSDSWTPQADMREARFLHTATALPSGEVLIAGGYSSPYAKPRASAEIFRRDGGWELIAPMASARVSHTATWLESGSVLMIGGSDGGVVLNTAERYVP</sequence>
<protein>
    <submittedName>
        <fullName evidence="5">Galactose oxidase</fullName>
    </submittedName>
</protein>
<evidence type="ECO:0000313" key="6">
    <source>
        <dbReference type="Proteomes" id="UP000278907"/>
    </source>
</evidence>
<dbReference type="InterPro" id="IPR006652">
    <property type="entry name" value="Kelch_1"/>
</dbReference>
<dbReference type="EMBL" id="RAWI01000012">
    <property type="protein sequence ID" value="RKI16237.1"/>
    <property type="molecule type" value="Genomic_DNA"/>
</dbReference>
<feature type="signal peptide" evidence="4">
    <location>
        <begin position="1"/>
        <end position="22"/>
    </location>
</feature>
<reference evidence="5 6" key="1">
    <citation type="submission" date="2018-09" db="EMBL/GenBank/DDBJ databases">
        <authorList>
            <person name="Livingstone P.G."/>
            <person name="Whitworth D.E."/>
        </authorList>
    </citation>
    <scope>NUCLEOTIDE SEQUENCE [LARGE SCALE GENOMIC DNA]</scope>
    <source>
        <strain evidence="5 6">CA031B</strain>
    </source>
</reference>
<evidence type="ECO:0000313" key="5">
    <source>
        <dbReference type="EMBL" id="RKI16237.1"/>
    </source>
</evidence>
<evidence type="ECO:0000256" key="4">
    <source>
        <dbReference type="SAM" id="SignalP"/>
    </source>
</evidence>
<dbReference type="Pfam" id="PF01344">
    <property type="entry name" value="Kelch_1"/>
    <property type="match status" value="1"/>
</dbReference>
<feature type="chain" id="PRO_5046956751" evidence="4">
    <location>
        <begin position="23"/>
        <end position="449"/>
    </location>
</feature>
<name>A0ABX9QR44_9BACT</name>
<gene>
    <name evidence="5" type="ORF">D7Y13_03035</name>
</gene>